<evidence type="ECO:0000256" key="1">
    <source>
        <dbReference type="ARBA" id="ARBA00001966"/>
    </source>
</evidence>
<dbReference type="GO" id="GO:0044281">
    <property type="term" value="P:small molecule metabolic process"/>
    <property type="evidence" value="ECO:0007669"/>
    <property type="project" value="UniProtKB-ARBA"/>
</dbReference>
<dbReference type="InterPro" id="IPR028261">
    <property type="entry name" value="DPD_II"/>
</dbReference>
<dbReference type="CDD" id="cd10554">
    <property type="entry name" value="HycB_like"/>
    <property type="match status" value="1"/>
</dbReference>
<dbReference type="PROSITE" id="PS00198">
    <property type="entry name" value="4FE4S_FER_1"/>
    <property type="match status" value="1"/>
</dbReference>
<name>A0A6G9I975_9GAMM</name>
<dbReference type="PROSITE" id="PS51379">
    <property type="entry name" value="4FE4S_FER_2"/>
    <property type="match status" value="2"/>
</dbReference>
<dbReference type="InterPro" id="IPR017896">
    <property type="entry name" value="4Fe4S_Fe-S-bd"/>
</dbReference>
<dbReference type="GO" id="GO:0016491">
    <property type="term" value="F:oxidoreductase activity"/>
    <property type="evidence" value="ECO:0007669"/>
    <property type="project" value="UniProtKB-KW"/>
</dbReference>
<dbReference type="InterPro" id="IPR006006">
    <property type="entry name" value="GltD-like"/>
</dbReference>
<evidence type="ECO:0000313" key="8">
    <source>
        <dbReference type="EMBL" id="QIQ20775.1"/>
    </source>
</evidence>
<keyword evidence="4" id="KW-0560">Oxidoreductase</keyword>
<dbReference type="EMBL" id="CP050253">
    <property type="protein sequence ID" value="QIQ20775.1"/>
    <property type="molecule type" value="Genomic_DNA"/>
</dbReference>
<keyword evidence="3" id="KW-0479">Metal-binding</keyword>
<feature type="domain" description="4Fe-4S ferredoxin-type" evidence="7">
    <location>
        <begin position="3"/>
        <end position="22"/>
    </location>
</feature>
<keyword evidence="9" id="KW-1185">Reference proteome</keyword>
<dbReference type="GO" id="GO:0051539">
    <property type="term" value="F:4 iron, 4 sulfur cluster binding"/>
    <property type="evidence" value="ECO:0007669"/>
    <property type="project" value="UniProtKB-KW"/>
</dbReference>
<dbReference type="FunFam" id="3.50.50.60:FF:000077">
    <property type="entry name" value="Glutamate synthase small subunit"/>
    <property type="match status" value="1"/>
</dbReference>
<dbReference type="Gene3D" id="3.50.50.60">
    <property type="entry name" value="FAD/NAD(P)-binding domain"/>
    <property type="match status" value="2"/>
</dbReference>
<accession>A0A6G9I975</accession>
<dbReference type="PRINTS" id="PR00419">
    <property type="entry name" value="ADXRDTASE"/>
</dbReference>
<dbReference type="InterPro" id="IPR009051">
    <property type="entry name" value="Helical_ferredxn"/>
</dbReference>
<evidence type="ECO:0000313" key="9">
    <source>
        <dbReference type="Proteomes" id="UP000501168"/>
    </source>
</evidence>
<dbReference type="PANTHER" id="PTHR42783">
    <property type="entry name" value="GLUTAMATE SYNTHASE [NADPH] SMALL CHAIN"/>
    <property type="match status" value="1"/>
</dbReference>
<comment type="cofactor">
    <cofactor evidence="1">
        <name>[4Fe-4S] cluster</name>
        <dbReference type="ChEBI" id="CHEBI:49883"/>
    </cofactor>
</comment>
<evidence type="ECO:0000256" key="3">
    <source>
        <dbReference type="ARBA" id="ARBA00022723"/>
    </source>
</evidence>
<dbReference type="Gene3D" id="1.10.1060.10">
    <property type="entry name" value="Alpha-helical ferredoxin"/>
    <property type="match status" value="1"/>
</dbReference>
<dbReference type="InterPro" id="IPR036188">
    <property type="entry name" value="FAD/NAD-bd_sf"/>
</dbReference>
<dbReference type="NCBIfam" id="NF009408">
    <property type="entry name" value="PRK12769.1"/>
    <property type="match status" value="1"/>
</dbReference>
<keyword evidence="2" id="KW-0004">4Fe-4S</keyword>
<evidence type="ECO:0000256" key="6">
    <source>
        <dbReference type="ARBA" id="ARBA00023014"/>
    </source>
</evidence>
<dbReference type="Proteomes" id="UP000501168">
    <property type="component" value="Chromosome"/>
</dbReference>
<sequence>MTQFVMANPKTCIGCHACEIACVITYNQGRHPELREHFLPRIKVHKVNKTYTATACRQCENAPCVKVCPTNALIQKEDKVHLDKSLCIGCKDCVLACPFGAIEMVDESVESVIYDASFETILNQTTAHKCDLCEGRRESPACVAACPTGSMSLVNTQALQQQKQQKQLQTAFGLTRDKALVALTAKPPVVSPFVRLQQMPRQDASKKDIEVRKTTYVEIYNGFSEEQTKIQGARCLSCGPNSVCEWRCPLHNRIPHWIKLAKEGKILEAVELSHSTNSLPEITGRVCPQDRLCEGSCTLKNETDAVTIGNIERYITETALSMGWRPDLSHVKPTGKKVAVIGAGPAGLACADILIRNGIQPVVFDRHPEIGGMLTFGIPSFKLDKDVMIRRREIFTEMGIEFHLNTEIGKDVPVKNLLNDYDAVFVGVGTYDSMKAKLENEDANGVYEALPFLTANTKNVMGLPELSYEPFVSMKGKRVVVLGGGDTAMDCLRTSIRQGAIEVTCAYRRDEANMPGSKKEVKNAREEGVEFMFMMQPVKIEVDEQGSVTGIRMLKTELGEPDADGRRRPKPIEGSEFVLPADAVIIAFGFNPHDISWLQAEGVDLNRWGTIVAPPVNHTKLACQTSNPKVFAGGDIVRGADLVVTAIADGRMAARSIIEYLDVSQQKEMEKAS</sequence>
<evidence type="ECO:0000256" key="4">
    <source>
        <dbReference type="ARBA" id="ARBA00023002"/>
    </source>
</evidence>
<evidence type="ECO:0000256" key="5">
    <source>
        <dbReference type="ARBA" id="ARBA00023004"/>
    </source>
</evidence>
<dbReference type="Pfam" id="PF14691">
    <property type="entry name" value="Fer4_20"/>
    <property type="match status" value="1"/>
</dbReference>
<organism evidence="8 9">
    <name type="scientific">Zophobihabitans entericus</name>
    <dbReference type="NCBI Taxonomy" id="1635327"/>
    <lineage>
        <taxon>Bacteria</taxon>
        <taxon>Pseudomonadati</taxon>
        <taxon>Pseudomonadota</taxon>
        <taxon>Gammaproteobacteria</taxon>
        <taxon>Orbales</taxon>
        <taxon>Orbaceae</taxon>
        <taxon>Zophobihabitans</taxon>
    </lineage>
</organism>
<feature type="domain" description="4Fe-4S ferredoxin-type" evidence="7">
    <location>
        <begin position="78"/>
        <end position="107"/>
    </location>
</feature>
<evidence type="ECO:0000259" key="7">
    <source>
        <dbReference type="PROSITE" id="PS51379"/>
    </source>
</evidence>
<dbReference type="PANTHER" id="PTHR42783:SF1">
    <property type="entry name" value="OXIDOREDUCTASE AEGA-RELATED"/>
    <property type="match status" value="1"/>
</dbReference>
<dbReference type="RefSeq" id="WP_166914894.1">
    <property type="nucleotide sequence ID" value="NZ_CP050253.1"/>
</dbReference>
<keyword evidence="5" id="KW-0408">Iron</keyword>
<dbReference type="GO" id="GO:0046872">
    <property type="term" value="F:metal ion binding"/>
    <property type="evidence" value="ECO:0007669"/>
    <property type="project" value="UniProtKB-KW"/>
</dbReference>
<dbReference type="FunFam" id="3.50.50.60:FF:000068">
    <property type="entry name" value="Glutamate synthase small subunit"/>
    <property type="match status" value="1"/>
</dbReference>
<gene>
    <name evidence="8" type="primary">aegA</name>
    <name evidence="8" type="ORF">IPMB12_03200</name>
</gene>
<dbReference type="KEGG" id="orb:IPMB12_03200"/>
<protein>
    <submittedName>
        <fullName evidence="8">Formate-dependent uric acid utilization protein AegA</fullName>
    </submittedName>
</protein>
<evidence type="ECO:0000256" key="2">
    <source>
        <dbReference type="ARBA" id="ARBA00022485"/>
    </source>
</evidence>
<dbReference type="Gene3D" id="3.30.70.20">
    <property type="match status" value="2"/>
</dbReference>
<dbReference type="InParanoid" id="A0A6G9I975"/>
<dbReference type="AlphaFoldDB" id="A0A6G9I975"/>
<proteinExistence type="predicted"/>
<dbReference type="InterPro" id="IPR017900">
    <property type="entry name" value="4Fe4S_Fe_S_CS"/>
</dbReference>
<keyword evidence="6" id="KW-0411">Iron-sulfur</keyword>
<reference evidence="8 9" key="1">
    <citation type="submission" date="2020-03" db="EMBL/GenBank/DDBJ databases">
        <title>Complete genome sequence of Orbus sp. IPMB12 (BCRC 80908).</title>
        <authorList>
            <person name="Lo W.-S."/>
            <person name="Chang T.-H."/>
            <person name="Kuo C.-H."/>
        </authorList>
    </citation>
    <scope>NUCLEOTIDE SEQUENCE [LARGE SCALE GENOMIC DNA]</scope>
    <source>
        <strain evidence="8 9">IPMB12</strain>
    </source>
</reference>
<dbReference type="FunCoup" id="A0A6G9I975">
    <property type="interactions" value="273"/>
</dbReference>
<dbReference type="InterPro" id="IPR023753">
    <property type="entry name" value="FAD/NAD-binding_dom"/>
</dbReference>
<dbReference type="NCBIfam" id="TIGR01318">
    <property type="entry name" value="gltD_gamma_fam"/>
    <property type="match status" value="1"/>
</dbReference>
<dbReference type="Pfam" id="PF13247">
    <property type="entry name" value="Fer4_11"/>
    <property type="match status" value="1"/>
</dbReference>
<dbReference type="SUPFAM" id="SSF51971">
    <property type="entry name" value="Nucleotide-binding domain"/>
    <property type="match status" value="1"/>
</dbReference>
<dbReference type="SUPFAM" id="SSF54862">
    <property type="entry name" value="4Fe-4S ferredoxins"/>
    <property type="match status" value="1"/>
</dbReference>
<dbReference type="Pfam" id="PF07992">
    <property type="entry name" value="Pyr_redox_2"/>
    <property type="match status" value="1"/>
</dbReference>